<evidence type="ECO:0000256" key="1">
    <source>
        <dbReference type="SAM" id="MobiDB-lite"/>
    </source>
</evidence>
<keyword evidence="3" id="KW-1185">Reference proteome</keyword>
<protein>
    <submittedName>
        <fullName evidence="2">Uncharacterized protein</fullName>
    </submittedName>
</protein>
<gene>
    <name evidence="2" type="ORF">GCM10009665_25170</name>
</gene>
<dbReference type="Proteomes" id="UP001500037">
    <property type="component" value="Unassembled WGS sequence"/>
</dbReference>
<comment type="caution">
    <text evidence="2">The sequence shown here is derived from an EMBL/GenBank/DDBJ whole genome shotgun (WGS) entry which is preliminary data.</text>
</comment>
<accession>A0ABN1W5G0</accession>
<proteinExistence type="predicted"/>
<organism evidence="2 3">
    <name type="scientific">Kitasatospora nipponensis</name>
    <dbReference type="NCBI Taxonomy" id="258049"/>
    <lineage>
        <taxon>Bacteria</taxon>
        <taxon>Bacillati</taxon>
        <taxon>Actinomycetota</taxon>
        <taxon>Actinomycetes</taxon>
        <taxon>Kitasatosporales</taxon>
        <taxon>Streptomycetaceae</taxon>
        <taxon>Kitasatospora</taxon>
    </lineage>
</organism>
<sequence>MATALLTRPAPPRTPSSDQRRQAALTIRSIGCLAPRPHRSRYACAPCSTAWAGPEADCWNCGLPATHASHDASLLHRLLLAPVLPRAPKASVR</sequence>
<name>A0ABN1W5G0_9ACTN</name>
<feature type="region of interest" description="Disordered" evidence="1">
    <location>
        <begin position="1"/>
        <end position="21"/>
    </location>
</feature>
<dbReference type="RefSeq" id="WP_344441504.1">
    <property type="nucleotide sequence ID" value="NZ_BAAALF010000034.1"/>
</dbReference>
<dbReference type="EMBL" id="BAAALF010000034">
    <property type="protein sequence ID" value="GAA1233866.1"/>
    <property type="molecule type" value="Genomic_DNA"/>
</dbReference>
<reference evidence="2 3" key="1">
    <citation type="journal article" date="2019" name="Int. J. Syst. Evol. Microbiol.">
        <title>The Global Catalogue of Microorganisms (GCM) 10K type strain sequencing project: providing services to taxonomists for standard genome sequencing and annotation.</title>
        <authorList>
            <consortium name="The Broad Institute Genomics Platform"/>
            <consortium name="The Broad Institute Genome Sequencing Center for Infectious Disease"/>
            <person name="Wu L."/>
            <person name="Ma J."/>
        </authorList>
    </citation>
    <scope>NUCLEOTIDE SEQUENCE [LARGE SCALE GENOMIC DNA]</scope>
    <source>
        <strain evidence="2 3">JCM 13004</strain>
    </source>
</reference>
<evidence type="ECO:0000313" key="2">
    <source>
        <dbReference type="EMBL" id="GAA1233866.1"/>
    </source>
</evidence>
<evidence type="ECO:0000313" key="3">
    <source>
        <dbReference type="Proteomes" id="UP001500037"/>
    </source>
</evidence>